<reference evidence="1 2" key="1">
    <citation type="journal article" date="2015" name="Genome Announc.">
        <title>Complete Genome Sequence of the Novel Leech Symbiont Mucinivorans hirudinis M3T.</title>
        <authorList>
            <person name="Nelson M.C."/>
            <person name="Bomar L."/>
            <person name="Graf J."/>
        </authorList>
    </citation>
    <scope>NUCLEOTIDE SEQUENCE [LARGE SCALE GENOMIC DNA]</scope>
    <source>
        <strain evidence="2">M3</strain>
    </source>
</reference>
<dbReference type="HOGENOM" id="CLU_132635_0_0_10"/>
<evidence type="ECO:0000313" key="2">
    <source>
        <dbReference type="Proteomes" id="UP000027616"/>
    </source>
</evidence>
<keyword evidence="2" id="KW-1185">Reference proteome</keyword>
<name>A0A060RAB8_9BACT</name>
<evidence type="ECO:0008006" key="3">
    <source>
        <dbReference type="Google" id="ProtNLM"/>
    </source>
</evidence>
<dbReference type="KEGG" id="rbc:BN938_0633"/>
<accession>A0A060RAB8</accession>
<sequence length="111" mass="13029">MNAQPIATKFISWEAPSLDTVKDSRAYNLRERLNSGEKLSREDKNWIAENINHNSYFRTAVPLRGYRFDFSDVLRKFLVKQHGQWSEYYAPDKTSLRNAIYGTINQIVEIN</sequence>
<dbReference type="OrthoDB" id="1073855at2"/>
<evidence type="ECO:0000313" key="1">
    <source>
        <dbReference type="EMBL" id="CDN30738.1"/>
    </source>
</evidence>
<dbReference type="STRING" id="1433126.BN938_0633"/>
<protein>
    <recommendedName>
        <fullName evidence="3">Molybdenum ABC transporter ATP-binding protein</fullName>
    </recommendedName>
</protein>
<gene>
    <name evidence="1" type="ORF">BN938_0633</name>
</gene>
<proteinExistence type="predicted"/>
<dbReference type="Proteomes" id="UP000027616">
    <property type="component" value="Chromosome I"/>
</dbReference>
<dbReference type="AlphaFoldDB" id="A0A060RAB8"/>
<dbReference type="EMBL" id="HG934468">
    <property type="protein sequence ID" value="CDN30738.1"/>
    <property type="molecule type" value="Genomic_DNA"/>
</dbReference>
<dbReference type="eggNOG" id="ENOG5032W8A">
    <property type="taxonomic scope" value="Bacteria"/>
</dbReference>
<organism evidence="1 2">
    <name type="scientific">Mucinivorans hirudinis</name>
    <dbReference type="NCBI Taxonomy" id="1433126"/>
    <lineage>
        <taxon>Bacteria</taxon>
        <taxon>Pseudomonadati</taxon>
        <taxon>Bacteroidota</taxon>
        <taxon>Bacteroidia</taxon>
        <taxon>Bacteroidales</taxon>
        <taxon>Rikenellaceae</taxon>
        <taxon>Mucinivorans</taxon>
    </lineage>
</organism>